<keyword evidence="2" id="KW-1185">Reference proteome</keyword>
<comment type="caution">
    <text evidence="1">The sequence shown here is derived from an EMBL/GenBank/DDBJ whole genome shotgun (WGS) entry which is preliminary data.</text>
</comment>
<dbReference type="EMBL" id="CM024799">
    <property type="protein sequence ID" value="KAG8013509.1"/>
    <property type="molecule type" value="Genomic_DNA"/>
</dbReference>
<reference evidence="1" key="1">
    <citation type="submission" date="2020-04" db="EMBL/GenBank/DDBJ databases">
        <title>A chromosome-scale assembly and high-density genetic map of the yellow drum (Nibea albiflora) genome.</title>
        <authorList>
            <person name="Xu D."/>
            <person name="Zhang W."/>
            <person name="Chen R."/>
            <person name="Tan P."/>
            <person name="Wang L."/>
            <person name="Song H."/>
            <person name="Tian L."/>
            <person name="Zhu Q."/>
            <person name="Wang B."/>
        </authorList>
    </citation>
    <scope>NUCLEOTIDE SEQUENCE</scope>
    <source>
        <strain evidence="1">ZJHYS-2018</strain>
    </source>
</reference>
<protein>
    <submittedName>
        <fullName evidence="1">Uncharacterized protein</fullName>
    </submittedName>
</protein>
<evidence type="ECO:0000313" key="1">
    <source>
        <dbReference type="EMBL" id="KAG8013509.1"/>
    </source>
</evidence>
<dbReference type="Proteomes" id="UP000805704">
    <property type="component" value="Chromosome 11"/>
</dbReference>
<sequence length="75" mass="8042">MNVDAGESSASTGQQRREPAQEPKEQSRKHSRGEERAEAAPQPPQRSSSNNKAVAPSCPGQTGDGRTALNDKYGY</sequence>
<name>A0ACB7FH81_NIBAL</name>
<evidence type="ECO:0000313" key="2">
    <source>
        <dbReference type="Proteomes" id="UP000805704"/>
    </source>
</evidence>
<proteinExistence type="predicted"/>
<gene>
    <name evidence="1" type="ORF">GBF38_021917</name>
</gene>
<accession>A0ACB7FH81</accession>
<organism evidence="1 2">
    <name type="scientific">Nibea albiflora</name>
    <name type="common">Yellow drum</name>
    <name type="synonym">Corvina albiflora</name>
    <dbReference type="NCBI Taxonomy" id="240163"/>
    <lineage>
        <taxon>Eukaryota</taxon>
        <taxon>Metazoa</taxon>
        <taxon>Chordata</taxon>
        <taxon>Craniata</taxon>
        <taxon>Vertebrata</taxon>
        <taxon>Euteleostomi</taxon>
        <taxon>Actinopterygii</taxon>
        <taxon>Neopterygii</taxon>
        <taxon>Teleostei</taxon>
        <taxon>Neoteleostei</taxon>
        <taxon>Acanthomorphata</taxon>
        <taxon>Eupercaria</taxon>
        <taxon>Sciaenidae</taxon>
        <taxon>Nibea</taxon>
    </lineage>
</organism>